<name>A0A4R0QQA0_9BIFI</name>
<dbReference type="AlphaFoldDB" id="A0A4R0QQA0"/>
<accession>A0A4R0QQA0</accession>
<dbReference type="OrthoDB" id="5189092at2"/>
<sequence length="243" mass="25553">MVKNVKTRSKQLQRKFLIRRIVALVVLLALIVAIGWGIRAVMSRRGASSSDGNSSQSTSQSSQTAQNSEQSKTGDANAKGTFRSDKAKASGIPDCSSDDVTVTLSADNATIAADGSLNFTKTFAHKGSTDCLVDTSDDSMAVVITNTDGVQVWRSDACAVDPSQILLGQDDTYQKNMTWNGSISNTTVDGSIAERSTVNAAGQACMNAGETAPHVVAGDYTAELINVADDSMKSEAVKFSVSQ</sequence>
<keyword evidence="4" id="KW-1185">Reference proteome</keyword>
<proteinExistence type="predicted"/>
<reference evidence="3 4" key="1">
    <citation type="submission" date="2018-12" db="EMBL/GenBank/DDBJ databases">
        <title>Alloscrdovia theropitheci sp. nov: a novel taxon from the feces of the bleeding-herat monkey (Theropithecus geleda).</title>
        <authorList>
            <person name="Modesto M."/>
        </authorList>
    </citation>
    <scope>NUCLEOTIDE SEQUENCE [LARGE SCALE GENOMIC DNA]</scope>
    <source>
        <strain evidence="3 4">GLDI4/2</strain>
    </source>
</reference>
<keyword evidence="2" id="KW-0472">Membrane</keyword>
<evidence type="ECO:0000313" key="3">
    <source>
        <dbReference type="EMBL" id="TCD54464.1"/>
    </source>
</evidence>
<evidence type="ECO:0000256" key="1">
    <source>
        <dbReference type="SAM" id="MobiDB-lite"/>
    </source>
</evidence>
<evidence type="ECO:0000313" key="4">
    <source>
        <dbReference type="Proteomes" id="UP000291289"/>
    </source>
</evidence>
<dbReference type="RefSeq" id="WP_131283482.1">
    <property type="nucleotide sequence ID" value="NZ_RXLP01000015.1"/>
</dbReference>
<evidence type="ECO:0000256" key="2">
    <source>
        <dbReference type="SAM" id="Phobius"/>
    </source>
</evidence>
<feature type="region of interest" description="Disordered" evidence="1">
    <location>
        <begin position="45"/>
        <end position="93"/>
    </location>
</feature>
<keyword evidence="2" id="KW-1133">Transmembrane helix</keyword>
<protein>
    <recommendedName>
        <fullName evidence="5">Peptide ABC transporter permease</fullName>
    </recommendedName>
</protein>
<keyword evidence="2" id="KW-0812">Transmembrane</keyword>
<feature type="transmembrane region" description="Helical" evidence="2">
    <location>
        <begin position="21"/>
        <end position="42"/>
    </location>
</feature>
<comment type="caution">
    <text evidence="3">The sequence shown here is derived from an EMBL/GenBank/DDBJ whole genome shotgun (WGS) entry which is preliminary data.</text>
</comment>
<dbReference type="EMBL" id="RXLP01000015">
    <property type="protein sequence ID" value="TCD54464.1"/>
    <property type="molecule type" value="Genomic_DNA"/>
</dbReference>
<evidence type="ECO:0008006" key="5">
    <source>
        <dbReference type="Google" id="ProtNLM"/>
    </source>
</evidence>
<feature type="compositionally biased region" description="Low complexity" evidence="1">
    <location>
        <begin position="45"/>
        <end position="71"/>
    </location>
</feature>
<gene>
    <name evidence="3" type="ORF">EJ419_03035</name>
</gene>
<dbReference type="Proteomes" id="UP000291289">
    <property type="component" value="Unassembled WGS sequence"/>
</dbReference>
<organism evidence="3 4">
    <name type="scientific">Alloscardovia theropitheci</name>
    <dbReference type="NCBI Taxonomy" id="2496842"/>
    <lineage>
        <taxon>Bacteria</taxon>
        <taxon>Bacillati</taxon>
        <taxon>Actinomycetota</taxon>
        <taxon>Actinomycetes</taxon>
        <taxon>Bifidobacteriales</taxon>
        <taxon>Bifidobacteriaceae</taxon>
        <taxon>Alloscardovia</taxon>
    </lineage>
</organism>